<proteinExistence type="predicted"/>
<evidence type="ECO:0000256" key="3">
    <source>
        <dbReference type="ARBA" id="ARBA00022530"/>
    </source>
</evidence>
<keyword evidence="4" id="KW-0732">Signal</keyword>
<organism evidence="9 10">
    <name type="scientific">Octopus sinensis</name>
    <name type="common">East Asian common octopus</name>
    <dbReference type="NCBI Taxonomy" id="2607531"/>
    <lineage>
        <taxon>Eukaryota</taxon>
        <taxon>Metazoa</taxon>
        <taxon>Spiralia</taxon>
        <taxon>Lophotrochozoa</taxon>
        <taxon>Mollusca</taxon>
        <taxon>Cephalopoda</taxon>
        <taxon>Coleoidea</taxon>
        <taxon>Octopodiformes</taxon>
        <taxon>Octopoda</taxon>
        <taxon>Incirrata</taxon>
        <taxon>Octopodidae</taxon>
        <taxon>Octopus</taxon>
    </lineage>
</organism>
<dbReference type="PRINTS" id="PR00453">
    <property type="entry name" value="VWFADOMAIN"/>
</dbReference>
<reference evidence="10" key="1">
    <citation type="submission" date="2025-08" db="UniProtKB">
        <authorList>
            <consortium name="RefSeq"/>
        </authorList>
    </citation>
    <scope>IDENTIFICATION</scope>
</reference>
<dbReference type="SMART" id="SM00327">
    <property type="entry name" value="VWA"/>
    <property type="match status" value="1"/>
</dbReference>
<keyword evidence="2" id="KW-0964">Secreted</keyword>
<dbReference type="RefSeq" id="XP_029654155.1">
    <property type="nucleotide sequence ID" value="XM_029798295.2"/>
</dbReference>
<feature type="domain" description="VWFA" evidence="8">
    <location>
        <begin position="14"/>
        <end position="189"/>
    </location>
</feature>
<evidence type="ECO:0000256" key="7">
    <source>
        <dbReference type="ARBA" id="ARBA00023278"/>
    </source>
</evidence>
<keyword evidence="6" id="KW-0325">Glycoprotein</keyword>
<dbReference type="Proteomes" id="UP000515154">
    <property type="component" value="Unplaced"/>
</dbReference>
<evidence type="ECO:0000256" key="1">
    <source>
        <dbReference type="ARBA" id="ARBA00004498"/>
    </source>
</evidence>
<dbReference type="AlphaFoldDB" id="A0A6P7TW72"/>
<keyword evidence="7" id="KW-0379">Hydroxylation</keyword>
<evidence type="ECO:0000256" key="6">
    <source>
        <dbReference type="ARBA" id="ARBA00023180"/>
    </source>
</evidence>
<dbReference type="InterPro" id="IPR050525">
    <property type="entry name" value="ECM_Assembly_Org"/>
</dbReference>
<dbReference type="InterPro" id="IPR036465">
    <property type="entry name" value="vWFA_dom_sf"/>
</dbReference>
<protein>
    <submittedName>
        <fullName evidence="10">Collagen alpha-4(VI) chain-like</fullName>
    </submittedName>
</protein>
<comment type="subcellular location">
    <subcellularLocation>
        <location evidence="1">Secreted</location>
        <location evidence="1">Extracellular space</location>
        <location evidence="1">Extracellular matrix</location>
    </subcellularLocation>
</comment>
<evidence type="ECO:0000313" key="9">
    <source>
        <dbReference type="Proteomes" id="UP000515154"/>
    </source>
</evidence>
<dbReference type="PANTHER" id="PTHR24020">
    <property type="entry name" value="COLLAGEN ALPHA"/>
    <property type="match status" value="1"/>
</dbReference>
<keyword evidence="3" id="KW-0272">Extracellular matrix</keyword>
<evidence type="ECO:0000256" key="5">
    <source>
        <dbReference type="ARBA" id="ARBA00022737"/>
    </source>
</evidence>
<dbReference type="SUPFAM" id="SSF53300">
    <property type="entry name" value="vWA-like"/>
    <property type="match status" value="1"/>
</dbReference>
<feature type="non-terminal residue" evidence="10">
    <location>
        <position position="1"/>
    </location>
</feature>
<accession>A0A6P7TW72</accession>
<evidence type="ECO:0000259" key="8">
    <source>
        <dbReference type="PROSITE" id="PS50234"/>
    </source>
</evidence>
<evidence type="ECO:0000313" key="10">
    <source>
        <dbReference type="RefSeq" id="XP_029654155.1"/>
    </source>
</evidence>
<evidence type="ECO:0000256" key="2">
    <source>
        <dbReference type="ARBA" id="ARBA00022525"/>
    </source>
</evidence>
<keyword evidence="5" id="KW-0677">Repeat</keyword>
<dbReference type="PROSITE" id="PS50234">
    <property type="entry name" value="VWFA"/>
    <property type="match status" value="1"/>
</dbReference>
<evidence type="ECO:0000256" key="4">
    <source>
        <dbReference type="ARBA" id="ARBA00022729"/>
    </source>
</evidence>
<dbReference type="PANTHER" id="PTHR24020:SF90">
    <property type="entry name" value="COLLAGEN ALPHA-1(XXI) CHAIN"/>
    <property type="match status" value="1"/>
</dbReference>
<dbReference type="Pfam" id="PF00092">
    <property type="entry name" value="VWA"/>
    <property type="match status" value="1"/>
</dbReference>
<sequence>EKYEWDDCKNARAEIVFIIDGSRSIHPTAFKEQITFLKSFVDHFEIGKNGMRFGAVTFGDKIIKDNTFGLTQYASKDQLKNGISNIDFKPDDGDSTETYLAIKYAHGIIFKDARPDIKKIAIVITDGQSTAPNKTAEQAMKMRKEGILIFAIGVGKDASKKELLTITGRNDYVFMVDKYSLLKTVRTELRKLTCNSDKGCRGMVDINFVFDSSVWVTKIHTILLPSLRSQSQTSILITKKSCLV</sequence>
<keyword evidence="9" id="KW-1185">Reference proteome</keyword>
<dbReference type="Gene3D" id="3.40.50.410">
    <property type="entry name" value="von Willebrand factor, type A domain"/>
    <property type="match status" value="1"/>
</dbReference>
<gene>
    <name evidence="10" type="primary">LOC115227484</name>
</gene>
<name>A0A6P7TW72_9MOLL</name>
<dbReference type="CDD" id="cd01450">
    <property type="entry name" value="vWFA_subfamily_ECM"/>
    <property type="match status" value="1"/>
</dbReference>
<dbReference type="KEGG" id="osn:115227484"/>
<dbReference type="InterPro" id="IPR002035">
    <property type="entry name" value="VWF_A"/>
</dbReference>